<evidence type="ECO:0000313" key="2">
    <source>
        <dbReference type="Proteomes" id="UP000325315"/>
    </source>
</evidence>
<keyword evidence="1" id="KW-0808">Transferase</keyword>
<organism evidence="1 2">
    <name type="scientific">Gossypium australe</name>
    <dbReference type="NCBI Taxonomy" id="47621"/>
    <lineage>
        <taxon>Eukaryota</taxon>
        <taxon>Viridiplantae</taxon>
        <taxon>Streptophyta</taxon>
        <taxon>Embryophyta</taxon>
        <taxon>Tracheophyta</taxon>
        <taxon>Spermatophyta</taxon>
        <taxon>Magnoliopsida</taxon>
        <taxon>eudicotyledons</taxon>
        <taxon>Gunneridae</taxon>
        <taxon>Pentapetalae</taxon>
        <taxon>rosids</taxon>
        <taxon>malvids</taxon>
        <taxon>Malvales</taxon>
        <taxon>Malvaceae</taxon>
        <taxon>Malvoideae</taxon>
        <taxon>Gossypium</taxon>
    </lineage>
</organism>
<reference evidence="2" key="1">
    <citation type="journal article" date="2019" name="Plant Biotechnol. J.">
        <title>Genome sequencing of the Australian wild diploid species Gossypium australe highlights disease resistance and delayed gland morphogenesis.</title>
        <authorList>
            <person name="Cai Y."/>
            <person name="Cai X."/>
            <person name="Wang Q."/>
            <person name="Wang P."/>
            <person name="Zhang Y."/>
            <person name="Cai C."/>
            <person name="Xu Y."/>
            <person name="Wang K."/>
            <person name="Zhou Z."/>
            <person name="Wang C."/>
            <person name="Geng S."/>
            <person name="Li B."/>
            <person name="Dong Q."/>
            <person name="Hou Y."/>
            <person name="Wang H."/>
            <person name="Ai P."/>
            <person name="Liu Z."/>
            <person name="Yi F."/>
            <person name="Sun M."/>
            <person name="An G."/>
            <person name="Cheng J."/>
            <person name="Zhang Y."/>
            <person name="Shi Q."/>
            <person name="Xie Y."/>
            <person name="Shi X."/>
            <person name="Chang Y."/>
            <person name="Huang F."/>
            <person name="Chen Y."/>
            <person name="Hong S."/>
            <person name="Mi L."/>
            <person name="Sun Q."/>
            <person name="Zhang L."/>
            <person name="Zhou B."/>
            <person name="Peng R."/>
            <person name="Zhang X."/>
            <person name="Liu F."/>
        </authorList>
    </citation>
    <scope>NUCLEOTIDE SEQUENCE [LARGE SCALE GENOMIC DNA]</scope>
    <source>
        <strain evidence="2">cv. PA1801</strain>
    </source>
</reference>
<gene>
    <name evidence="1" type="ORF">EPI10_004909</name>
</gene>
<dbReference type="GO" id="GO:0003964">
    <property type="term" value="F:RNA-directed DNA polymerase activity"/>
    <property type="evidence" value="ECO:0007669"/>
    <property type="project" value="UniProtKB-KW"/>
</dbReference>
<dbReference type="AlphaFoldDB" id="A0A5B6WN19"/>
<evidence type="ECO:0000313" key="1">
    <source>
        <dbReference type="EMBL" id="KAA3482684.1"/>
    </source>
</evidence>
<name>A0A5B6WN19_9ROSI</name>
<keyword evidence="1" id="KW-0548">Nucleotidyltransferase</keyword>
<sequence>MGPTKVVRIDKFSQLWHIIGSDVGEVLNKGLSLEPLNVTNIILLLKISQSMNLSNFKPISLCNVLYKIISKAIANHLQQVLDIYINEPKVFFSQAD</sequence>
<comment type="caution">
    <text evidence="1">The sequence shown here is derived from an EMBL/GenBank/DDBJ whole genome shotgun (WGS) entry which is preliminary data.</text>
</comment>
<accession>A0A5B6WN19</accession>
<keyword evidence="1" id="KW-0695">RNA-directed DNA polymerase</keyword>
<dbReference type="OrthoDB" id="1937198at2759"/>
<keyword evidence="2" id="KW-1185">Reference proteome</keyword>
<proteinExistence type="predicted"/>
<protein>
    <submittedName>
        <fullName evidence="1">Reverse transcriptase</fullName>
    </submittedName>
</protein>
<dbReference type="Proteomes" id="UP000325315">
    <property type="component" value="Unassembled WGS sequence"/>
</dbReference>
<dbReference type="EMBL" id="SMMG02000002">
    <property type="protein sequence ID" value="KAA3482684.1"/>
    <property type="molecule type" value="Genomic_DNA"/>
</dbReference>